<evidence type="ECO:0000259" key="20">
    <source>
        <dbReference type="PROSITE" id="PS50261"/>
    </source>
</evidence>
<evidence type="ECO:0000256" key="1">
    <source>
        <dbReference type="ARBA" id="ARBA00004651"/>
    </source>
</evidence>
<evidence type="ECO:0000259" key="18">
    <source>
        <dbReference type="PROSITE" id="PS50026"/>
    </source>
</evidence>
<evidence type="ECO:0000256" key="15">
    <source>
        <dbReference type="PROSITE-ProRule" id="PRU00076"/>
    </source>
</evidence>
<name>A0A6A4SY42_SCOMX</name>
<keyword evidence="11 17" id="KW-0472">Membrane</keyword>
<evidence type="ECO:0000256" key="17">
    <source>
        <dbReference type="SAM" id="Phobius"/>
    </source>
</evidence>
<evidence type="ECO:0000256" key="2">
    <source>
        <dbReference type="ARBA" id="ARBA00007343"/>
    </source>
</evidence>
<accession>A0A6A4SY42</accession>
<keyword evidence="8" id="KW-0106">Calcium</keyword>
<dbReference type="PROSITE" id="PS00650">
    <property type="entry name" value="G_PROTEIN_RECEP_F2_2"/>
    <property type="match status" value="1"/>
</dbReference>
<dbReference type="SMART" id="SM00303">
    <property type="entry name" value="GPS"/>
    <property type="match status" value="1"/>
</dbReference>
<evidence type="ECO:0008006" key="24">
    <source>
        <dbReference type="Google" id="ProtNLM"/>
    </source>
</evidence>
<dbReference type="Gene3D" id="2.60.40.10">
    <property type="entry name" value="Immunoglobulins"/>
    <property type="match status" value="4"/>
</dbReference>
<evidence type="ECO:0000256" key="11">
    <source>
        <dbReference type="ARBA" id="ARBA00023136"/>
    </source>
</evidence>
<feature type="domain" description="EGF-like" evidence="18">
    <location>
        <begin position="331"/>
        <end position="369"/>
    </location>
</feature>
<evidence type="ECO:0000256" key="8">
    <source>
        <dbReference type="ARBA" id="ARBA00022837"/>
    </source>
</evidence>
<keyword evidence="7" id="KW-0677">Repeat</keyword>
<dbReference type="SUPFAM" id="SSF81321">
    <property type="entry name" value="Family A G protein-coupled receptor-like"/>
    <property type="match status" value="1"/>
</dbReference>
<feature type="transmembrane region" description="Helical" evidence="17">
    <location>
        <begin position="662"/>
        <end position="681"/>
    </location>
</feature>
<dbReference type="SMART" id="SM00181">
    <property type="entry name" value="EGF"/>
    <property type="match status" value="2"/>
</dbReference>
<feature type="domain" description="Ig-like" evidence="21">
    <location>
        <begin position="64"/>
        <end position="149"/>
    </location>
</feature>
<feature type="domain" description="Ig-like" evidence="21">
    <location>
        <begin position="244"/>
        <end position="330"/>
    </location>
</feature>
<comment type="subcellular location">
    <subcellularLocation>
        <location evidence="1">Cell membrane</location>
        <topology evidence="1">Multi-pass membrane protein</topology>
    </subcellularLocation>
</comment>
<dbReference type="InterPro" id="IPR057244">
    <property type="entry name" value="GAIN_B"/>
</dbReference>
<reference evidence="22 23" key="1">
    <citation type="submission" date="2019-06" db="EMBL/GenBank/DDBJ databases">
        <title>Draft genomes of female and male turbot (Scophthalmus maximus).</title>
        <authorList>
            <person name="Xu H."/>
            <person name="Xu X.-W."/>
            <person name="Shao C."/>
            <person name="Chen S."/>
        </authorList>
    </citation>
    <scope>NUCLEOTIDE SEQUENCE [LARGE SCALE GENOMIC DNA]</scope>
    <source>
        <strain evidence="22">Ysfricsl-2016a</strain>
        <tissue evidence="22">Blood</tissue>
    </source>
</reference>
<protein>
    <recommendedName>
        <fullName evidence="24">CD97 antigen-like</fullName>
    </recommendedName>
</protein>
<dbReference type="FunFam" id="1.20.1070.10:FF:000136">
    <property type="entry name" value="Adhesion G protein-coupled receptor E5"/>
    <property type="match status" value="1"/>
</dbReference>
<evidence type="ECO:0000256" key="14">
    <source>
        <dbReference type="ARBA" id="ARBA00023319"/>
    </source>
</evidence>
<dbReference type="InterPro" id="IPR018097">
    <property type="entry name" value="EGF_Ca-bd_CS"/>
</dbReference>
<feature type="transmembrane region" description="Helical" evidence="17">
    <location>
        <begin position="693"/>
        <end position="710"/>
    </location>
</feature>
<dbReference type="Pfam" id="PF00002">
    <property type="entry name" value="7tm_2"/>
    <property type="match status" value="1"/>
</dbReference>
<dbReference type="InterPro" id="IPR001881">
    <property type="entry name" value="EGF-like_Ca-bd_dom"/>
</dbReference>
<dbReference type="Gene3D" id="2.60.220.50">
    <property type="match status" value="1"/>
</dbReference>
<keyword evidence="10 17" id="KW-1133">Transmembrane helix</keyword>
<feature type="domain" description="G-protein coupled receptors family 2 profile 2" evidence="20">
    <location>
        <begin position="656"/>
        <end position="900"/>
    </location>
</feature>
<dbReference type="PROSITE" id="PS00010">
    <property type="entry name" value="ASX_HYDROXYL"/>
    <property type="match status" value="2"/>
</dbReference>
<dbReference type="SMART" id="SM00179">
    <property type="entry name" value="EGF_CA"/>
    <property type="match status" value="2"/>
</dbReference>
<dbReference type="InterPro" id="IPR017981">
    <property type="entry name" value="GPCR_2-like_7TM"/>
</dbReference>
<dbReference type="Pfam" id="PF13927">
    <property type="entry name" value="Ig_3"/>
    <property type="match status" value="3"/>
</dbReference>
<evidence type="ECO:0000313" key="22">
    <source>
        <dbReference type="EMBL" id="KAF0037659.1"/>
    </source>
</evidence>
<feature type="transmembrane region" description="Helical" evidence="17">
    <location>
        <begin position="843"/>
        <end position="866"/>
    </location>
</feature>
<keyword evidence="9" id="KW-0130">Cell adhesion</keyword>
<dbReference type="Pfam" id="PF01825">
    <property type="entry name" value="GPS"/>
    <property type="match status" value="1"/>
</dbReference>
<evidence type="ECO:0000256" key="3">
    <source>
        <dbReference type="ARBA" id="ARBA00022475"/>
    </source>
</evidence>
<keyword evidence="4 15" id="KW-0245">EGF-like domain</keyword>
<comment type="caution">
    <text evidence="22">The sequence shown here is derived from an EMBL/GenBank/DDBJ whole genome shotgun (WGS) entry which is preliminary data.</text>
</comment>
<dbReference type="GO" id="GO:0007155">
    <property type="term" value="P:cell adhesion"/>
    <property type="evidence" value="ECO:0007669"/>
    <property type="project" value="UniProtKB-KW"/>
</dbReference>
<gene>
    <name evidence="22" type="ORF">F2P81_010533</name>
</gene>
<dbReference type="PRINTS" id="PR01278">
    <property type="entry name" value="CD97PROTEIN"/>
</dbReference>
<dbReference type="GO" id="GO:0004930">
    <property type="term" value="F:G protein-coupled receptor activity"/>
    <property type="evidence" value="ECO:0007669"/>
    <property type="project" value="InterPro"/>
</dbReference>
<dbReference type="FunFam" id="2.60.40.10:FF:000032">
    <property type="entry name" value="palladin isoform X1"/>
    <property type="match status" value="2"/>
</dbReference>
<dbReference type="PANTHER" id="PTHR12011">
    <property type="entry name" value="ADHESION G-PROTEIN COUPLED RECEPTOR"/>
    <property type="match status" value="1"/>
</dbReference>
<dbReference type="PROSITE" id="PS01187">
    <property type="entry name" value="EGF_CA"/>
    <property type="match status" value="1"/>
</dbReference>
<dbReference type="InterPro" id="IPR000742">
    <property type="entry name" value="EGF"/>
</dbReference>
<dbReference type="PRINTS" id="PR00249">
    <property type="entry name" value="GPCRSECRETIN"/>
</dbReference>
<keyword evidence="14" id="KW-0393">Immunoglobulin domain</keyword>
<comment type="similarity">
    <text evidence="2">Belongs to the G-protein coupled receptor 2 family. Adhesion G-protein coupled receptor (ADGR) subfamily.</text>
</comment>
<dbReference type="GO" id="GO:0007166">
    <property type="term" value="P:cell surface receptor signaling pathway"/>
    <property type="evidence" value="ECO:0007669"/>
    <property type="project" value="InterPro"/>
</dbReference>
<dbReference type="InterPro" id="IPR000203">
    <property type="entry name" value="GPS"/>
</dbReference>
<dbReference type="InterPro" id="IPR007110">
    <property type="entry name" value="Ig-like_dom"/>
</dbReference>
<evidence type="ECO:0000256" key="12">
    <source>
        <dbReference type="ARBA" id="ARBA00023157"/>
    </source>
</evidence>
<dbReference type="InterPro" id="IPR036179">
    <property type="entry name" value="Ig-like_dom_sf"/>
</dbReference>
<evidence type="ECO:0000256" key="6">
    <source>
        <dbReference type="ARBA" id="ARBA00022729"/>
    </source>
</evidence>
<sequence>MDFSPGALILCSLLCSDNAKLGPDASVLTVANTRPGNQGQYLCVAANSAGRSTAKAVLNVKHAPRVRLTPSGPLHVRVGDPVSVECRATGRPHPTLKWKRQGSTLQLVTAETNSVNTIQWAAVRPEDSGVYICQAENNEGVTEIKVQIVVEVGPGAPVATVSTKEMTVVEGHIVTMECQARGSPPPVITWSKLRAPLPWKHTVAGGVLTLTSVGRQDSGQYICNATNTHGYSEAYTHMEVDTPPYATCLPDQVRLQPGDALRLQCLAHGSHPIQFVWSREGRANLPAGAATTKDGQLLMAHVKLGDSGTYKCEATNYIGSSEALAKVVIKDKNECTDDVGICGRTANCMNLIGSYKCTCLLGYINASSTPGDCRDINECEAAEINEEDICGEKGTCKNINGSYWCKCPKGYTNYGTNSTPCSELDCDSFSADSRPAKKLFTATEAILSPGHLDSGEDVSLLLSTVENSIRLIGPQLRNNYTKIETTETDAEIAVQRGKTRPTGPIHLTNENATLNTDWETATGTGTYPGFAMAALLSYKNLKISVNRSFEELKGHEKDGVDPSFQVVSRVVSVVVSNPSTQNLSSSVNITLKHLEVPEEFPEVRYICAYWNEREAWSTDGCYEQHSNATHTVCRCEHLSSFAVLVALYPVKDTFGLDLVNKIGLIVSIVCLMLSILTFMFCRSIQGTRTTIHLHLCICLLFADIIFLAGISQTQPVGACRFVAAMLHYFFLAVFTWMLLEGVQLYRMVVLVFNATIRPLYLFVWGYGTPLVIVIISATIRPEGYGSDQLCWLSLKDGLIWSFLGPVCFIIIVNVLFFTITVWKLAQKFTSLNPELSQLHKIKAFTVTAIAQMCILGLMWVFGALLFQEGATHTATVAPYIFTLLNSIQGALVFILHCLLSKQVREEYTHFLSCICTPQKKRYSDFSSTNPSSSQSRGSGNGRSTGESRI</sequence>
<dbReference type="AlphaFoldDB" id="A0A6A4SY42"/>
<dbReference type="PANTHER" id="PTHR12011:SF433">
    <property type="entry name" value="ADHESION G PROTEIN-COUPLED RECEPTOR E1-LIKE-RELATED"/>
    <property type="match status" value="1"/>
</dbReference>
<evidence type="ECO:0000256" key="9">
    <source>
        <dbReference type="ARBA" id="ARBA00022889"/>
    </source>
</evidence>
<dbReference type="GO" id="GO:0007189">
    <property type="term" value="P:adenylate cyclase-activating G protein-coupled receptor signaling pathway"/>
    <property type="evidence" value="ECO:0007669"/>
    <property type="project" value="TreeGrafter"/>
</dbReference>
<keyword evidence="12" id="KW-1015">Disulfide bond</keyword>
<dbReference type="InterPro" id="IPR000832">
    <property type="entry name" value="GPCR_2_secretin-like"/>
</dbReference>
<dbReference type="GO" id="GO:0030855">
    <property type="term" value="P:epithelial cell differentiation"/>
    <property type="evidence" value="ECO:0007669"/>
    <property type="project" value="UniProtKB-ARBA"/>
</dbReference>
<dbReference type="Pfam" id="PF07645">
    <property type="entry name" value="EGF_CA"/>
    <property type="match status" value="2"/>
</dbReference>
<organism evidence="22 23">
    <name type="scientific">Scophthalmus maximus</name>
    <name type="common">Turbot</name>
    <name type="synonym">Psetta maxima</name>
    <dbReference type="NCBI Taxonomy" id="52904"/>
    <lineage>
        <taxon>Eukaryota</taxon>
        <taxon>Metazoa</taxon>
        <taxon>Chordata</taxon>
        <taxon>Craniata</taxon>
        <taxon>Vertebrata</taxon>
        <taxon>Euteleostomi</taxon>
        <taxon>Actinopterygii</taxon>
        <taxon>Neopterygii</taxon>
        <taxon>Teleostei</taxon>
        <taxon>Neoteleostei</taxon>
        <taxon>Acanthomorphata</taxon>
        <taxon>Carangaria</taxon>
        <taxon>Pleuronectiformes</taxon>
        <taxon>Pleuronectoidei</taxon>
        <taxon>Scophthalmidae</taxon>
        <taxon>Scophthalmus</taxon>
    </lineage>
</organism>
<dbReference type="PROSITE" id="PS50835">
    <property type="entry name" value="IG_LIKE"/>
    <property type="match status" value="3"/>
</dbReference>
<dbReference type="InterPro" id="IPR049883">
    <property type="entry name" value="NOTCH1_EGF-like"/>
</dbReference>
<dbReference type="InterPro" id="IPR003056">
    <property type="entry name" value="GPCR_2_ADGRE2_ADGRE5"/>
</dbReference>
<dbReference type="CDD" id="cd00054">
    <property type="entry name" value="EGF_CA"/>
    <property type="match status" value="2"/>
</dbReference>
<evidence type="ECO:0000259" key="19">
    <source>
        <dbReference type="PROSITE" id="PS50221"/>
    </source>
</evidence>
<comment type="caution">
    <text evidence="15">Lacks conserved residue(s) required for the propagation of feature annotation.</text>
</comment>
<dbReference type="FunFam" id="2.60.40.10:FF:000357">
    <property type="entry name" value="Fc receptor like 1"/>
    <property type="match status" value="1"/>
</dbReference>
<feature type="transmembrane region" description="Helical" evidence="17">
    <location>
        <begin position="759"/>
        <end position="779"/>
    </location>
</feature>
<evidence type="ECO:0000256" key="13">
    <source>
        <dbReference type="ARBA" id="ARBA00023180"/>
    </source>
</evidence>
<dbReference type="InterPro" id="IPR003599">
    <property type="entry name" value="Ig_sub"/>
</dbReference>
<feature type="domain" description="GAIN-B" evidence="19">
    <location>
        <begin position="482"/>
        <end position="651"/>
    </location>
</feature>
<dbReference type="InterPro" id="IPR046338">
    <property type="entry name" value="GAIN_dom_sf"/>
</dbReference>
<evidence type="ECO:0000256" key="16">
    <source>
        <dbReference type="SAM" id="MobiDB-lite"/>
    </source>
</evidence>
<dbReference type="GO" id="GO:0005886">
    <property type="term" value="C:plasma membrane"/>
    <property type="evidence" value="ECO:0007669"/>
    <property type="project" value="UniProtKB-SubCell"/>
</dbReference>
<dbReference type="InterPro" id="IPR017983">
    <property type="entry name" value="GPCR_2_secretin-like_CS"/>
</dbReference>
<dbReference type="SMART" id="SM00408">
    <property type="entry name" value="IGc2"/>
    <property type="match status" value="3"/>
</dbReference>
<dbReference type="GO" id="GO:0005509">
    <property type="term" value="F:calcium ion binding"/>
    <property type="evidence" value="ECO:0007669"/>
    <property type="project" value="InterPro"/>
</dbReference>
<feature type="compositionally biased region" description="Low complexity" evidence="16">
    <location>
        <begin position="926"/>
        <end position="949"/>
    </location>
</feature>
<dbReference type="SMART" id="SM00409">
    <property type="entry name" value="IG"/>
    <property type="match status" value="3"/>
</dbReference>
<feature type="region of interest" description="Disordered" evidence="16">
    <location>
        <begin position="925"/>
        <end position="949"/>
    </location>
</feature>
<evidence type="ECO:0000256" key="5">
    <source>
        <dbReference type="ARBA" id="ARBA00022692"/>
    </source>
</evidence>
<feature type="transmembrane region" description="Helical" evidence="17">
    <location>
        <begin position="799"/>
        <end position="822"/>
    </location>
</feature>
<dbReference type="Gene3D" id="1.20.1070.10">
    <property type="entry name" value="Rhodopsin 7-helix transmembrane proteins"/>
    <property type="match status" value="1"/>
</dbReference>
<feature type="domain" description="EGF-like" evidence="18">
    <location>
        <begin position="375"/>
        <end position="417"/>
    </location>
</feature>
<evidence type="ECO:0000256" key="4">
    <source>
        <dbReference type="ARBA" id="ARBA00022536"/>
    </source>
</evidence>
<dbReference type="Gene3D" id="2.10.25.10">
    <property type="entry name" value="Laminin"/>
    <property type="match status" value="2"/>
</dbReference>
<dbReference type="SUPFAM" id="SSF57184">
    <property type="entry name" value="Growth factor receptor domain"/>
    <property type="match status" value="1"/>
</dbReference>
<dbReference type="SUPFAM" id="SSF48726">
    <property type="entry name" value="Immunoglobulin"/>
    <property type="match status" value="4"/>
</dbReference>
<dbReference type="InterPro" id="IPR003598">
    <property type="entry name" value="Ig_sub2"/>
</dbReference>
<evidence type="ECO:0000256" key="7">
    <source>
        <dbReference type="ARBA" id="ARBA00022737"/>
    </source>
</evidence>
<dbReference type="PROSITE" id="PS50221">
    <property type="entry name" value="GAIN_B"/>
    <property type="match status" value="1"/>
</dbReference>
<dbReference type="PROSITE" id="PS50261">
    <property type="entry name" value="G_PROTEIN_RECEP_F2_4"/>
    <property type="match status" value="1"/>
</dbReference>
<dbReference type="PROSITE" id="PS50026">
    <property type="entry name" value="EGF_3"/>
    <property type="match status" value="2"/>
</dbReference>
<dbReference type="Proteomes" id="UP000438429">
    <property type="component" value="Unassembled WGS sequence"/>
</dbReference>
<feature type="domain" description="Ig-like" evidence="21">
    <location>
        <begin position="157"/>
        <end position="241"/>
    </location>
</feature>
<keyword evidence="13" id="KW-0325">Glycoprotein</keyword>
<dbReference type="InterPro" id="IPR013783">
    <property type="entry name" value="Ig-like_fold"/>
</dbReference>
<feature type="transmembrane region" description="Helical" evidence="17">
    <location>
        <begin position="722"/>
        <end position="739"/>
    </location>
</feature>
<feature type="transmembrane region" description="Helical" evidence="17">
    <location>
        <begin position="878"/>
        <end position="899"/>
    </location>
</feature>
<keyword evidence="3" id="KW-1003">Cell membrane</keyword>
<keyword evidence="5 17" id="KW-0812">Transmembrane</keyword>
<keyword evidence="6" id="KW-0732">Signal</keyword>
<dbReference type="FunFam" id="2.10.25.10:FF:000038">
    <property type="entry name" value="Fibrillin 2"/>
    <property type="match status" value="1"/>
</dbReference>
<evidence type="ECO:0000259" key="21">
    <source>
        <dbReference type="PROSITE" id="PS50835"/>
    </source>
</evidence>
<evidence type="ECO:0000313" key="23">
    <source>
        <dbReference type="Proteomes" id="UP000438429"/>
    </source>
</evidence>
<dbReference type="InterPro" id="IPR009030">
    <property type="entry name" value="Growth_fac_rcpt_cys_sf"/>
</dbReference>
<dbReference type="InterPro" id="IPR000152">
    <property type="entry name" value="EGF-type_Asp/Asn_hydroxyl_site"/>
</dbReference>
<evidence type="ECO:0000256" key="10">
    <source>
        <dbReference type="ARBA" id="ARBA00022989"/>
    </source>
</evidence>
<proteinExistence type="inferred from homology"/>
<dbReference type="EMBL" id="VEVO01000009">
    <property type="protein sequence ID" value="KAF0037659.1"/>
    <property type="molecule type" value="Genomic_DNA"/>
</dbReference>